<dbReference type="Proteomes" id="UP000095287">
    <property type="component" value="Unplaced"/>
</dbReference>
<proteinExistence type="predicted"/>
<name>A0A1I7Z7Y4_9BILA</name>
<evidence type="ECO:0000313" key="2">
    <source>
        <dbReference type="WBParaSite" id="L893_g23685.t1"/>
    </source>
</evidence>
<dbReference type="WBParaSite" id="L893_g23685.t1">
    <property type="protein sequence ID" value="L893_g23685.t1"/>
    <property type="gene ID" value="L893_g23685"/>
</dbReference>
<sequence>MVAVVSRLVLLSDLWRPIYRRGIASHCAQRSFVGAAWTRVMSSEPVTLFEGPATGKYMFNVGAPPVWALKKAGVLYDGASRKRMAEEINDSARLLQYGTTVGDPRLIRAIKKFLEEQYRDSVDEKALISTGRL</sequence>
<evidence type="ECO:0000313" key="1">
    <source>
        <dbReference type="Proteomes" id="UP000095287"/>
    </source>
</evidence>
<dbReference type="AlphaFoldDB" id="A0A1I7Z7Y4"/>
<organism evidence="1 2">
    <name type="scientific">Steinernema glaseri</name>
    <dbReference type="NCBI Taxonomy" id="37863"/>
    <lineage>
        <taxon>Eukaryota</taxon>
        <taxon>Metazoa</taxon>
        <taxon>Ecdysozoa</taxon>
        <taxon>Nematoda</taxon>
        <taxon>Chromadorea</taxon>
        <taxon>Rhabditida</taxon>
        <taxon>Tylenchina</taxon>
        <taxon>Panagrolaimomorpha</taxon>
        <taxon>Strongyloidoidea</taxon>
        <taxon>Steinernematidae</taxon>
        <taxon>Steinernema</taxon>
    </lineage>
</organism>
<protein>
    <submittedName>
        <fullName evidence="2">DUF5598 domain-containing protein</fullName>
    </submittedName>
</protein>
<reference evidence="2" key="1">
    <citation type="submission" date="2016-11" db="UniProtKB">
        <authorList>
            <consortium name="WormBaseParasite"/>
        </authorList>
    </citation>
    <scope>IDENTIFICATION</scope>
</reference>
<accession>A0A1I7Z7Y4</accession>
<keyword evidence="1" id="KW-1185">Reference proteome</keyword>